<dbReference type="Proteomes" id="UP000828390">
    <property type="component" value="Unassembled WGS sequence"/>
</dbReference>
<sequence length="71" mass="8133">MNVAFATLTAVTRLCEMGTRLDDFLVGDFFYLWLRRVFPGFLVGRADSICVSEVRRTPLLTRNFPSSFQPL</sequence>
<comment type="caution">
    <text evidence="1">The sequence shown here is derived from an EMBL/GenBank/DDBJ whole genome shotgun (WGS) entry which is preliminary data.</text>
</comment>
<reference evidence="1" key="1">
    <citation type="journal article" date="2019" name="bioRxiv">
        <title>The Genome of the Zebra Mussel, Dreissena polymorpha: A Resource for Invasive Species Research.</title>
        <authorList>
            <person name="McCartney M.A."/>
            <person name="Auch B."/>
            <person name="Kono T."/>
            <person name="Mallez S."/>
            <person name="Zhang Y."/>
            <person name="Obille A."/>
            <person name="Becker A."/>
            <person name="Abrahante J.E."/>
            <person name="Garbe J."/>
            <person name="Badalamenti J.P."/>
            <person name="Herman A."/>
            <person name="Mangelson H."/>
            <person name="Liachko I."/>
            <person name="Sullivan S."/>
            <person name="Sone E.D."/>
            <person name="Koren S."/>
            <person name="Silverstein K.A.T."/>
            <person name="Beckman K.B."/>
            <person name="Gohl D.M."/>
        </authorList>
    </citation>
    <scope>NUCLEOTIDE SEQUENCE</scope>
    <source>
        <strain evidence="1">Duluth1</strain>
        <tissue evidence="1">Whole animal</tissue>
    </source>
</reference>
<keyword evidence="2" id="KW-1185">Reference proteome</keyword>
<name>A0A9D4RE32_DREPO</name>
<reference evidence="1" key="2">
    <citation type="submission" date="2020-11" db="EMBL/GenBank/DDBJ databases">
        <authorList>
            <person name="McCartney M.A."/>
            <person name="Auch B."/>
            <person name="Kono T."/>
            <person name="Mallez S."/>
            <person name="Becker A."/>
            <person name="Gohl D.M."/>
            <person name="Silverstein K.A.T."/>
            <person name="Koren S."/>
            <person name="Bechman K.B."/>
            <person name="Herman A."/>
            <person name="Abrahante J.E."/>
            <person name="Garbe J."/>
        </authorList>
    </citation>
    <scope>NUCLEOTIDE SEQUENCE</scope>
    <source>
        <strain evidence="1">Duluth1</strain>
        <tissue evidence="1">Whole animal</tissue>
    </source>
</reference>
<gene>
    <name evidence="1" type="ORF">DPMN_025925</name>
</gene>
<evidence type="ECO:0000313" key="2">
    <source>
        <dbReference type="Proteomes" id="UP000828390"/>
    </source>
</evidence>
<evidence type="ECO:0000313" key="1">
    <source>
        <dbReference type="EMBL" id="KAH3862950.1"/>
    </source>
</evidence>
<protein>
    <submittedName>
        <fullName evidence="1">Uncharacterized protein</fullName>
    </submittedName>
</protein>
<proteinExistence type="predicted"/>
<organism evidence="1 2">
    <name type="scientific">Dreissena polymorpha</name>
    <name type="common">Zebra mussel</name>
    <name type="synonym">Mytilus polymorpha</name>
    <dbReference type="NCBI Taxonomy" id="45954"/>
    <lineage>
        <taxon>Eukaryota</taxon>
        <taxon>Metazoa</taxon>
        <taxon>Spiralia</taxon>
        <taxon>Lophotrochozoa</taxon>
        <taxon>Mollusca</taxon>
        <taxon>Bivalvia</taxon>
        <taxon>Autobranchia</taxon>
        <taxon>Heteroconchia</taxon>
        <taxon>Euheterodonta</taxon>
        <taxon>Imparidentia</taxon>
        <taxon>Neoheterodontei</taxon>
        <taxon>Myida</taxon>
        <taxon>Dreissenoidea</taxon>
        <taxon>Dreissenidae</taxon>
        <taxon>Dreissena</taxon>
    </lineage>
</organism>
<accession>A0A9D4RE32</accession>
<dbReference type="AlphaFoldDB" id="A0A9D4RE32"/>
<dbReference type="EMBL" id="JAIWYP010000002">
    <property type="protein sequence ID" value="KAH3862950.1"/>
    <property type="molecule type" value="Genomic_DNA"/>
</dbReference>